<reference evidence="1" key="1">
    <citation type="journal article" date="2014" name="Int. J. Syst. Evol. Microbiol.">
        <title>Complete genome sequence of Corynebacterium casei LMG S-19264T (=DSM 44701T), isolated from a smear-ripened cheese.</title>
        <authorList>
            <consortium name="US DOE Joint Genome Institute (JGI-PGF)"/>
            <person name="Walter F."/>
            <person name="Albersmeier A."/>
            <person name="Kalinowski J."/>
            <person name="Ruckert C."/>
        </authorList>
    </citation>
    <scope>NUCLEOTIDE SEQUENCE</scope>
    <source>
        <strain evidence="1">JCM 30804</strain>
    </source>
</reference>
<sequence length="91" mass="10362">MAGQLKHSAVIINTMILDNTNPSLQFIINSVTHRDSISFKNIYSIEEIAMRRTVNSNQNLPPYRLCNRSFRTFEHSGDSCQATLPAKQSYD</sequence>
<dbReference type="Proteomes" id="UP000613743">
    <property type="component" value="Unassembled WGS sequence"/>
</dbReference>
<keyword evidence="2" id="KW-1185">Reference proteome</keyword>
<dbReference type="AlphaFoldDB" id="A0A917JL98"/>
<evidence type="ECO:0000313" key="2">
    <source>
        <dbReference type="Proteomes" id="UP000613743"/>
    </source>
</evidence>
<comment type="caution">
    <text evidence="1">The sequence shown here is derived from an EMBL/GenBank/DDBJ whole genome shotgun (WGS) entry which is preliminary data.</text>
</comment>
<name>A0A917JL98_9GAMM</name>
<proteinExistence type="predicted"/>
<evidence type="ECO:0000313" key="1">
    <source>
        <dbReference type="EMBL" id="GGI74754.1"/>
    </source>
</evidence>
<organism evidence="1 2">
    <name type="scientific">Shewanella gelidii</name>
    <dbReference type="NCBI Taxonomy" id="1642821"/>
    <lineage>
        <taxon>Bacteria</taxon>
        <taxon>Pseudomonadati</taxon>
        <taxon>Pseudomonadota</taxon>
        <taxon>Gammaproteobacteria</taxon>
        <taxon>Alteromonadales</taxon>
        <taxon>Shewanellaceae</taxon>
        <taxon>Shewanella</taxon>
    </lineage>
</organism>
<dbReference type="EMBL" id="BMPZ01000002">
    <property type="protein sequence ID" value="GGI74754.1"/>
    <property type="molecule type" value="Genomic_DNA"/>
</dbReference>
<protein>
    <submittedName>
        <fullName evidence="1">Uncharacterized protein</fullName>
    </submittedName>
</protein>
<accession>A0A917JL98</accession>
<reference evidence="1" key="2">
    <citation type="submission" date="2020-09" db="EMBL/GenBank/DDBJ databases">
        <authorList>
            <person name="Sun Q."/>
            <person name="Ohkuma M."/>
        </authorList>
    </citation>
    <scope>NUCLEOTIDE SEQUENCE</scope>
    <source>
        <strain evidence="1">JCM 30804</strain>
    </source>
</reference>
<gene>
    <name evidence="1" type="ORF">GCM10009332_10220</name>
</gene>